<dbReference type="InterPro" id="IPR013083">
    <property type="entry name" value="Znf_RING/FYVE/PHD"/>
</dbReference>
<dbReference type="GeneID" id="29000629"/>
<dbReference type="GO" id="GO:0008270">
    <property type="term" value="F:zinc ion binding"/>
    <property type="evidence" value="ECO:0007669"/>
    <property type="project" value="UniProtKB-KW"/>
</dbReference>
<dbReference type="SMART" id="SM00184">
    <property type="entry name" value="RING"/>
    <property type="match status" value="2"/>
</dbReference>
<dbReference type="PROSITE" id="PS00518">
    <property type="entry name" value="ZF_RING_1"/>
    <property type="match status" value="1"/>
</dbReference>
<dbReference type="PROSITE" id="PS50089">
    <property type="entry name" value="ZF_RING_2"/>
    <property type="match status" value="1"/>
</dbReference>
<dbReference type="InParanoid" id="A0A167JXX1"/>
<dbReference type="InterPro" id="IPR015947">
    <property type="entry name" value="PUA-like_sf"/>
</dbReference>
<evidence type="ECO:0000313" key="8">
    <source>
        <dbReference type="EMBL" id="OAD66898.1"/>
    </source>
</evidence>
<sequence length="670" mass="75095">MIKQTYDRLSPTWHTISATLEAFPRSTKRSHDDVDIDDEDELITPKRTKVVLITPESLILQLHKCPSCQSNLDRPTTLPCGYTVCHTCATASIRKCVSTDCTRSHTAPSLINVTLKQMQASILTLTLTLDELRSNLESEMECIICCNQFSQPATTSCGHTFCHGCLVRSLDHQRACPVCREPIASAPPVTKILCDWVYLLYSDTSHEDVLMEDDSNLIPILAGALAFPHNRCVIHIFEPRYKLMLRRIMDSQRRRFAMCLSRRRKPNVSSATQAPFFEYGTMLELTHVQTLPDGRSVVEAIGSHRFRVLSHELVDGYHVGKVERVDDIDAEQEQAKERRQIMTAGAMRARQQRETQLKQQREAQLLQQQQLQQQMQEHQASLQQPQPEQPQPLPQSQAPIQPTAPRTPQPYRPNIPQQQRPMPFSPMGRPAPRTTVAPPSVGAARPYSPIARPGLPNSRTPLHHPQHQHSSVSASASAAASAAAPIVRPTVSAMGIGQRQSWASRAHPQIQTTSKAPWLQMHLQGVTAAQPKPQRVTPTLVVVPAAISTKSKEEETTEDLLDQLASFVESLLEHQRSTPNDRFSQWLAALGDPPVGRGPNRDRVVFTWWVANMMPLDEEEKSKLLAMTSVRERVLTITEWIDKFKDQWTMRLSKDQSSMAGTGQASCAIS</sequence>
<evidence type="ECO:0000256" key="5">
    <source>
        <dbReference type="SAM" id="MobiDB-lite"/>
    </source>
</evidence>
<dbReference type="STRING" id="763407.A0A167JXX1"/>
<dbReference type="SUPFAM" id="SSF88697">
    <property type="entry name" value="PUA domain-like"/>
    <property type="match status" value="1"/>
</dbReference>
<dbReference type="PANTHER" id="PTHR23327">
    <property type="entry name" value="RING FINGER PROTEIN 127"/>
    <property type="match status" value="1"/>
</dbReference>
<evidence type="ECO:0000259" key="7">
    <source>
        <dbReference type="PROSITE" id="PS51787"/>
    </source>
</evidence>
<dbReference type="InterPro" id="IPR017907">
    <property type="entry name" value="Znf_RING_CS"/>
</dbReference>
<evidence type="ECO:0000259" key="6">
    <source>
        <dbReference type="PROSITE" id="PS50089"/>
    </source>
</evidence>
<dbReference type="AlphaFoldDB" id="A0A167JXX1"/>
<keyword evidence="1" id="KW-0479">Metal-binding</keyword>
<evidence type="ECO:0000256" key="3">
    <source>
        <dbReference type="ARBA" id="ARBA00022833"/>
    </source>
</evidence>
<evidence type="ECO:0008006" key="10">
    <source>
        <dbReference type="Google" id="ProtNLM"/>
    </source>
</evidence>
<dbReference type="EMBL" id="KV441000">
    <property type="protein sequence ID" value="OAD66898.1"/>
    <property type="molecule type" value="Genomic_DNA"/>
</dbReference>
<feature type="region of interest" description="Disordered" evidence="5">
    <location>
        <begin position="344"/>
        <end position="363"/>
    </location>
</feature>
<evidence type="ECO:0000256" key="4">
    <source>
        <dbReference type="PROSITE-ProRule" id="PRU00175"/>
    </source>
</evidence>
<dbReference type="VEuPathDB" id="FungiDB:PHYBLDRAFT_200795"/>
<dbReference type="Gene3D" id="2.30.130.40">
    <property type="entry name" value="LON domain-like"/>
    <property type="match status" value="1"/>
</dbReference>
<feature type="compositionally biased region" description="Basic and acidic residues" evidence="5">
    <location>
        <begin position="351"/>
        <end position="361"/>
    </location>
</feature>
<organism evidence="8 9">
    <name type="scientific">Phycomyces blakesleeanus (strain ATCC 8743b / DSM 1359 / FGSC 10004 / NBRC 33097 / NRRL 1555)</name>
    <dbReference type="NCBI Taxonomy" id="763407"/>
    <lineage>
        <taxon>Eukaryota</taxon>
        <taxon>Fungi</taxon>
        <taxon>Fungi incertae sedis</taxon>
        <taxon>Mucoromycota</taxon>
        <taxon>Mucoromycotina</taxon>
        <taxon>Mucoromycetes</taxon>
        <taxon>Mucorales</taxon>
        <taxon>Phycomycetaceae</taxon>
        <taxon>Phycomyces</taxon>
    </lineage>
</organism>
<dbReference type="Proteomes" id="UP000077315">
    <property type="component" value="Unassembled WGS sequence"/>
</dbReference>
<dbReference type="InterPro" id="IPR001841">
    <property type="entry name" value="Znf_RING"/>
</dbReference>
<dbReference type="InterPro" id="IPR046336">
    <property type="entry name" value="Lon_prtase_N_sf"/>
</dbReference>
<dbReference type="InterPro" id="IPR003111">
    <property type="entry name" value="Lon_prtase_N"/>
</dbReference>
<dbReference type="PANTHER" id="PTHR23327:SF42">
    <property type="entry name" value="LON PEPTIDASE N-TERMINAL DOMAIN AND RING FINGER PROTEIN C14F5.10C"/>
    <property type="match status" value="1"/>
</dbReference>
<dbReference type="Gene3D" id="1.20.58.1480">
    <property type="match status" value="1"/>
</dbReference>
<protein>
    <recommendedName>
        <fullName evidence="10">RING-type domain-containing protein</fullName>
    </recommendedName>
</protein>
<gene>
    <name evidence="8" type="ORF">PHYBLDRAFT_200795</name>
</gene>
<proteinExistence type="predicted"/>
<evidence type="ECO:0000313" key="9">
    <source>
        <dbReference type="Proteomes" id="UP000077315"/>
    </source>
</evidence>
<evidence type="ECO:0000256" key="1">
    <source>
        <dbReference type="ARBA" id="ARBA00022723"/>
    </source>
</evidence>
<feature type="compositionally biased region" description="Low complexity" evidence="5">
    <location>
        <begin position="368"/>
        <end position="386"/>
    </location>
</feature>
<dbReference type="PROSITE" id="PS51787">
    <property type="entry name" value="LON_N"/>
    <property type="match status" value="1"/>
</dbReference>
<dbReference type="Pfam" id="PF02190">
    <property type="entry name" value="LON_substr_bdg"/>
    <property type="match status" value="1"/>
</dbReference>
<dbReference type="SUPFAM" id="SSF57850">
    <property type="entry name" value="RING/U-box"/>
    <property type="match status" value="2"/>
</dbReference>
<dbReference type="Pfam" id="PF13923">
    <property type="entry name" value="zf-C3HC4_2"/>
    <property type="match status" value="1"/>
</dbReference>
<evidence type="ECO:0000256" key="2">
    <source>
        <dbReference type="ARBA" id="ARBA00022771"/>
    </source>
</evidence>
<dbReference type="RefSeq" id="XP_018284938.1">
    <property type="nucleotide sequence ID" value="XM_018439723.1"/>
</dbReference>
<dbReference type="Gene3D" id="3.30.40.10">
    <property type="entry name" value="Zinc/RING finger domain, C3HC4 (zinc finger)"/>
    <property type="match status" value="1"/>
</dbReference>
<name>A0A167JXX1_PHYB8</name>
<accession>A0A167JXX1</accession>
<dbReference type="GO" id="GO:0061630">
    <property type="term" value="F:ubiquitin protein ligase activity"/>
    <property type="evidence" value="ECO:0007669"/>
    <property type="project" value="TreeGrafter"/>
</dbReference>
<feature type="region of interest" description="Disordered" evidence="5">
    <location>
        <begin position="368"/>
        <end position="471"/>
    </location>
</feature>
<keyword evidence="3" id="KW-0862">Zinc</keyword>
<keyword evidence="2 4" id="KW-0863">Zinc-finger</keyword>
<dbReference type="OrthoDB" id="264917at2759"/>
<dbReference type="SMART" id="SM00464">
    <property type="entry name" value="LON"/>
    <property type="match status" value="1"/>
</dbReference>
<reference evidence="9" key="1">
    <citation type="submission" date="2015-06" db="EMBL/GenBank/DDBJ databases">
        <title>Expansion of signal transduction pathways in fungi by whole-genome duplication.</title>
        <authorList>
            <consortium name="DOE Joint Genome Institute"/>
            <person name="Corrochano L.M."/>
            <person name="Kuo A."/>
            <person name="Marcet-Houben M."/>
            <person name="Polaino S."/>
            <person name="Salamov A."/>
            <person name="Villalobos J.M."/>
            <person name="Alvarez M.I."/>
            <person name="Avalos J."/>
            <person name="Benito E.P."/>
            <person name="Benoit I."/>
            <person name="Burger G."/>
            <person name="Camino L.P."/>
            <person name="Canovas D."/>
            <person name="Cerda-Olmedo E."/>
            <person name="Cheng J.-F."/>
            <person name="Dominguez A."/>
            <person name="Elias M."/>
            <person name="Eslava A.P."/>
            <person name="Glaser F."/>
            <person name="Grimwood J."/>
            <person name="Gutierrez G."/>
            <person name="Heitman J."/>
            <person name="Henrissat B."/>
            <person name="Iturriaga E.A."/>
            <person name="Lang B.F."/>
            <person name="Lavin J.L."/>
            <person name="Lee S."/>
            <person name="Li W."/>
            <person name="Lindquist E."/>
            <person name="Lopez-Garcia S."/>
            <person name="Luque E.M."/>
            <person name="Marcos A.T."/>
            <person name="Martin J."/>
            <person name="McCluskey K."/>
            <person name="Medina H.R."/>
            <person name="Miralles-Duran A."/>
            <person name="Miyazaki A."/>
            <person name="Munoz-Torres E."/>
            <person name="Oguiza J.A."/>
            <person name="Ohm R."/>
            <person name="Olmedo M."/>
            <person name="Orejas M."/>
            <person name="Ortiz-Castellanos L."/>
            <person name="Pisabarro A.G."/>
            <person name="Rodriguez-Romero J."/>
            <person name="Ruiz-Herrera J."/>
            <person name="Ruiz-Vazquez R."/>
            <person name="Sanz C."/>
            <person name="Schackwitz W."/>
            <person name="Schmutz J."/>
            <person name="Shahriari M."/>
            <person name="Shelest E."/>
            <person name="Silva-Franco F."/>
            <person name="Soanes D."/>
            <person name="Syed K."/>
            <person name="Tagua V.G."/>
            <person name="Talbot N.J."/>
            <person name="Thon M."/>
            <person name="De vries R.P."/>
            <person name="Wiebenga A."/>
            <person name="Yadav J.S."/>
            <person name="Braun E.L."/>
            <person name="Baker S."/>
            <person name="Garre V."/>
            <person name="Horwitz B."/>
            <person name="Torres-Martinez S."/>
            <person name="Idnurm A."/>
            <person name="Herrera-Estrella A."/>
            <person name="Gabaldon T."/>
            <person name="Grigoriev I.V."/>
        </authorList>
    </citation>
    <scope>NUCLEOTIDE SEQUENCE [LARGE SCALE GENOMIC DNA]</scope>
    <source>
        <strain evidence="9">NRRL 1555(-)</strain>
    </source>
</reference>
<keyword evidence="9" id="KW-1185">Reference proteome</keyword>
<feature type="domain" description="RING-type" evidence="6">
    <location>
        <begin position="142"/>
        <end position="180"/>
    </location>
</feature>
<feature type="domain" description="Lon N-terminal" evidence="7">
    <location>
        <begin position="215"/>
        <end position="645"/>
    </location>
</feature>